<gene>
    <name evidence="5" type="ORF">GCM10025864_22350</name>
</gene>
<dbReference type="EMBL" id="BSUK01000001">
    <property type="protein sequence ID" value="GMA24476.1"/>
    <property type="molecule type" value="Genomic_DNA"/>
</dbReference>
<dbReference type="SMART" id="SM00382">
    <property type="entry name" value="AAA"/>
    <property type="match status" value="2"/>
</dbReference>
<comment type="caution">
    <text evidence="5">The sequence shown here is derived from an EMBL/GenBank/DDBJ whole genome shotgun (WGS) entry which is preliminary data.</text>
</comment>
<dbReference type="InterPro" id="IPR003439">
    <property type="entry name" value="ABC_transporter-like_ATP-bd"/>
</dbReference>
<dbReference type="GO" id="GO:0005524">
    <property type="term" value="F:ATP binding"/>
    <property type="evidence" value="ECO:0007669"/>
    <property type="project" value="UniProtKB-KW"/>
</dbReference>
<dbReference type="Gene3D" id="3.40.50.300">
    <property type="entry name" value="P-loop containing nucleotide triphosphate hydrolases"/>
    <property type="match status" value="2"/>
</dbReference>
<dbReference type="PANTHER" id="PTHR43776">
    <property type="entry name" value="TRANSPORT ATP-BINDING PROTEIN"/>
    <property type="match status" value="1"/>
</dbReference>
<dbReference type="InterPro" id="IPR027417">
    <property type="entry name" value="P-loop_NTPase"/>
</dbReference>
<dbReference type="SUPFAM" id="SSF52540">
    <property type="entry name" value="P-loop containing nucleoside triphosphate hydrolases"/>
    <property type="match status" value="2"/>
</dbReference>
<dbReference type="NCBIfam" id="NF008453">
    <property type="entry name" value="PRK11308.1"/>
    <property type="match status" value="2"/>
</dbReference>
<dbReference type="Pfam" id="PF00005">
    <property type="entry name" value="ABC_tran"/>
    <property type="match status" value="2"/>
</dbReference>
<reference evidence="6" key="1">
    <citation type="journal article" date="2019" name="Int. J. Syst. Evol. Microbiol.">
        <title>The Global Catalogue of Microorganisms (GCM) 10K type strain sequencing project: providing services to taxonomists for standard genome sequencing and annotation.</title>
        <authorList>
            <consortium name="The Broad Institute Genomics Platform"/>
            <consortium name="The Broad Institute Genome Sequencing Center for Infectious Disease"/>
            <person name="Wu L."/>
            <person name="Ma J."/>
        </authorList>
    </citation>
    <scope>NUCLEOTIDE SEQUENCE [LARGE SCALE GENOMIC DNA]</scope>
    <source>
        <strain evidence="6">NBRC 106348</strain>
    </source>
</reference>
<evidence type="ECO:0000259" key="4">
    <source>
        <dbReference type="PROSITE" id="PS50893"/>
    </source>
</evidence>
<dbReference type="RefSeq" id="WP_284293269.1">
    <property type="nucleotide sequence ID" value="NZ_BSUK01000001.1"/>
</dbReference>
<dbReference type="PANTHER" id="PTHR43776:SF8">
    <property type="entry name" value="ABC TRANSPORTER, ATP-BINDING PROTEIN"/>
    <property type="match status" value="1"/>
</dbReference>
<sequence>MSATATRPAGPLSLPSHDAYLEGLTPVLTATDVSIDYLVDPPVHAVKNVSLTLHRGEILGLAGESGCGKSTLAYGLNRLLKPPADLASGAVTFHDESGTDIDVLGLSGERLRVFRWDKISMVFQGAMNSLNPVISVKRQLFDVFRTHRPDMPRKQMLAEAQELLRMVGVDPNRLDSFAHELSGGMRQRVMIAMALALRPQVMIMDEPTTALDVVVQRGILREIMRLREQFGFAVVFITHDLPLLLEISDRIAVMLQGEIVELNTAADLYERPQHEYTRRLLASFPSLTGDRGSFIRTGETGGWPDMTDTDQRARRTGSLEVKDLVKDFRVRSGMRSSKFRAVDHVSFTLEPGKTVALVGESGSGKSTVARMIAKLEKPTSGEILLDGEPSASRGVALMRYRNDVQMVFQDPFASLNPFHTVGHHLERPIKIHHRASGREGVEAEIERLLEKVNLNPPREMADRRPHELSGGQRQRVASARALAPGARFLIADEPVSMLDVSIRLGMLNMFARLQREENLGVLYITHDLATARHFSDEILVMYRGQVVERGPSDRVILDPQHEYTKTLLAAAPNPENHGRLREEVRAELARENA</sequence>
<dbReference type="Pfam" id="PF08352">
    <property type="entry name" value="oligo_HPY"/>
    <property type="match status" value="2"/>
</dbReference>
<evidence type="ECO:0000256" key="3">
    <source>
        <dbReference type="ARBA" id="ARBA00022840"/>
    </source>
</evidence>
<dbReference type="PROSITE" id="PS00211">
    <property type="entry name" value="ABC_TRANSPORTER_1"/>
    <property type="match status" value="1"/>
</dbReference>
<protein>
    <submittedName>
        <fullName evidence="5">ABC transporter ATP-binding protein</fullName>
    </submittedName>
</protein>
<feature type="domain" description="ABC transporter" evidence="4">
    <location>
        <begin position="319"/>
        <end position="568"/>
    </location>
</feature>
<keyword evidence="1" id="KW-0813">Transport</keyword>
<dbReference type="InterPro" id="IPR013563">
    <property type="entry name" value="Oligopep_ABC_C"/>
</dbReference>
<dbReference type="Proteomes" id="UP001157091">
    <property type="component" value="Unassembled WGS sequence"/>
</dbReference>
<keyword evidence="2" id="KW-0547">Nucleotide-binding</keyword>
<evidence type="ECO:0000313" key="5">
    <source>
        <dbReference type="EMBL" id="GMA24476.1"/>
    </source>
</evidence>
<dbReference type="InterPro" id="IPR003593">
    <property type="entry name" value="AAA+_ATPase"/>
</dbReference>
<feature type="domain" description="ABC transporter" evidence="4">
    <location>
        <begin position="28"/>
        <end position="281"/>
    </location>
</feature>
<evidence type="ECO:0000256" key="2">
    <source>
        <dbReference type="ARBA" id="ARBA00022741"/>
    </source>
</evidence>
<dbReference type="CDD" id="cd03257">
    <property type="entry name" value="ABC_NikE_OppD_transporters"/>
    <property type="match status" value="2"/>
</dbReference>
<dbReference type="InterPro" id="IPR017871">
    <property type="entry name" value="ABC_transporter-like_CS"/>
</dbReference>
<dbReference type="PROSITE" id="PS50893">
    <property type="entry name" value="ABC_TRANSPORTER_2"/>
    <property type="match status" value="2"/>
</dbReference>
<keyword evidence="6" id="KW-1185">Reference proteome</keyword>
<dbReference type="NCBIfam" id="NF007739">
    <property type="entry name" value="PRK10419.1"/>
    <property type="match status" value="2"/>
</dbReference>
<evidence type="ECO:0000313" key="6">
    <source>
        <dbReference type="Proteomes" id="UP001157091"/>
    </source>
</evidence>
<name>A0ABQ6I137_9MICO</name>
<dbReference type="InterPro" id="IPR050319">
    <property type="entry name" value="ABC_transp_ATP-bind"/>
</dbReference>
<proteinExistence type="predicted"/>
<organism evidence="5 6">
    <name type="scientific">Luteimicrobium album</name>
    <dbReference type="NCBI Taxonomy" id="1054550"/>
    <lineage>
        <taxon>Bacteria</taxon>
        <taxon>Bacillati</taxon>
        <taxon>Actinomycetota</taxon>
        <taxon>Actinomycetes</taxon>
        <taxon>Micrococcales</taxon>
        <taxon>Luteimicrobium</taxon>
    </lineage>
</organism>
<evidence type="ECO:0000256" key="1">
    <source>
        <dbReference type="ARBA" id="ARBA00022448"/>
    </source>
</evidence>
<keyword evidence="3 5" id="KW-0067">ATP-binding</keyword>
<accession>A0ABQ6I137</accession>